<reference evidence="8" key="1">
    <citation type="submission" date="2023-07" db="EMBL/GenBank/DDBJ databases">
        <title>draft genome sequence of fig (Ficus carica).</title>
        <authorList>
            <person name="Takahashi T."/>
            <person name="Nishimura K."/>
        </authorList>
    </citation>
    <scope>NUCLEOTIDE SEQUENCE</scope>
</reference>
<evidence type="ECO:0000256" key="4">
    <source>
        <dbReference type="ARBA" id="ARBA00022801"/>
    </source>
</evidence>
<evidence type="ECO:0000259" key="7">
    <source>
        <dbReference type="PROSITE" id="PS51704"/>
    </source>
</evidence>
<comment type="catalytic activity">
    <reaction evidence="6">
        <text>a sn-glycero-3-phosphodiester + H2O = an alcohol + sn-glycerol 3-phosphate + H(+)</text>
        <dbReference type="Rhea" id="RHEA:12969"/>
        <dbReference type="ChEBI" id="CHEBI:15377"/>
        <dbReference type="ChEBI" id="CHEBI:15378"/>
        <dbReference type="ChEBI" id="CHEBI:30879"/>
        <dbReference type="ChEBI" id="CHEBI:57597"/>
        <dbReference type="ChEBI" id="CHEBI:83408"/>
        <dbReference type="EC" id="3.1.4.46"/>
    </reaction>
</comment>
<evidence type="ECO:0000256" key="1">
    <source>
        <dbReference type="ARBA" id="ARBA00012247"/>
    </source>
</evidence>
<keyword evidence="3" id="KW-0319">Glycerol metabolism</keyword>
<dbReference type="PANTHER" id="PTHR43620">
    <property type="entry name" value="GLYCEROPHOSPHORYL DIESTER PHOSPHODIESTERASE"/>
    <property type="match status" value="1"/>
</dbReference>
<protein>
    <recommendedName>
        <fullName evidence="1">glycerophosphodiester phosphodiesterase</fullName>
        <ecNumber evidence="1">3.1.4.46</ecNumber>
    </recommendedName>
</protein>
<keyword evidence="5" id="KW-0325">Glycoprotein</keyword>
<dbReference type="CDD" id="cd08604">
    <property type="entry name" value="GDPD_SHV3_repeat_2"/>
    <property type="match status" value="1"/>
</dbReference>
<dbReference type="InterPro" id="IPR017946">
    <property type="entry name" value="PLC-like_Pdiesterase_TIM-brl"/>
</dbReference>
<evidence type="ECO:0000256" key="5">
    <source>
        <dbReference type="ARBA" id="ARBA00023180"/>
    </source>
</evidence>
<dbReference type="PANTHER" id="PTHR43620:SF44">
    <property type="entry name" value="GLYCEROPHOSPHODIESTER PHOSPHODIESTERASE GDPDL6-RELATED"/>
    <property type="match status" value="1"/>
</dbReference>
<dbReference type="InterPro" id="IPR030395">
    <property type="entry name" value="GP_PDE_dom"/>
</dbReference>
<dbReference type="GO" id="GO:0006629">
    <property type="term" value="P:lipid metabolic process"/>
    <property type="evidence" value="ECO:0007669"/>
    <property type="project" value="InterPro"/>
</dbReference>
<dbReference type="EMBL" id="BTGU01012784">
    <property type="protein sequence ID" value="GMN71939.1"/>
    <property type="molecule type" value="Genomic_DNA"/>
</dbReference>
<feature type="non-terminal residue" evidence="8">
    <location>
        <position position="1"/>
    </location>
</feature>
<feature type="domain" description="GP-PDE" evidence="7">
    <location>
        <begin position="1"/>
        <end position="129"/>
    </location>
</feature>
<dbReference type="Proteomes" id="UP001187192">
    <property type="component" value="Unassembled WGS sequence"/>
</dbReference>
<dbReference type="GO" id="GO:0008889">
    <property type="term" value="F:glycerophosphodiester phosphodiesterase activity"/>
    <property type="evidence" value="ECO:0007669"/>
    <property type="project" value="UniProtKB-EC"/>
</dbReference>
<dbReference type="PROSITE" id="PS51704">
    <property type="entry name" value="GP_PDE"/>
    <property type="match status" value="2"/>
</dbReference>
<dbReference type="AlphaFoldDB" id="A0AA88EL54"/>
<keyword evidence="4" id="KW-0378">Hydrolase</keyword>
<keyword evidence="9" id="KW-1185">Reference proteome</keyword>
<dbReference type="Gene3D" id="3.20.20.190">
    <property type="entry name" value="Phosphatidylinositol (PI) phosphodiesterase"/>
    <property type="match status" value="2"/>
</dbReference>
<comment type="caution">
    <text evidence="8">The sequence shown here is derived from an EMBL/GenBank/DDBJ whole genome shotgun (WGS) entry which is preliminary data.</text>
</comment>
<evidence type="ECO:0000313" key="9">
    <source>
        <dbReference type="Proteomes" id="UP001187192"/>
    </source>
</evidence>
<organism evidence="8 9">
    <name type="scientific">Ficus carica</name>
    <name type="common">Common fig</name>
    <dbReference type="NCBI Taxonomy" id="3494"/>
    <lineage>
        <taxon>Eukaryota</taxon>
        <taxon>Viridiplantae</taxon>
        <taxon>Streptophyta</taxon>
        <taxon>Embryophyta</taxon>
        <taxon>Tracheophyta</taxon>
        <taxon>Spermatophyta</taxon>
        <taxon>Magnoliopsida</taxon>
        <taxon>eudicotyledons</taxon>
        <taxon>Gunneridae</taxon>
        <taxon>Pentapetalae</taxon>
        <taxon>rosids</taxon>
        <taxon>fabids</taxon>
        <taxon>Rosales</taxon>
        <taxon>Moraceae</taxon>
        <taxon>Ficeae</taxon>
        <taxon>Ficus</taxon>
    </lineage>
</organism>
<evidence type="ECO:0000256" key="2">
    <source>
        <dbReference type="ARBA" id="ARBA00022729"/>
    </source>
</evidence>
<evidence type="ECO:0000256" key="6">
    <source>
        <dbReference type="ARBA" id="ARBA00047512"/>
    </source>
</evidence>
<sequence>MGGKVNKLKTKLIFQFLGPDQVEPTTKQKYSSILQNLATVKSFASGILVPKEYIWPVSSSGYLGNPTTLVANAHKQGLEVYASGFSNDIPTSYNYSYDPTNEYIQYVDNSQFSVDGVLTDFPPTASEAIACFAHSKNGGKPRKGSALIISNNGASGIYPGCTDLAYQRAVDDGADIIDCSVQLSKDGVAFCLASADLAGDTTAMMPFIDRKETIPEIQPEIGVFSFALTWSEIQTLKPQMVSPFGNSSILRNPANKNLGKFVTLPEFLDFAKAKAVSGILINIENAAYLASKQGLDIVGAVATALTNATFDKQSTQQVLIQSDDTSVLSKFKDVPTYKKVLRIKEKIGDAPKPSVDEIKKYADAVTIPRSAVIKVNDFFTVELTNVVKELHAANLSVYVHELRNEYVTLAFDYFSDPIVEIATYVQVVEADGFMTDYPGTASKYM</sequence>
<dbReference type="FunFam" id="3.20.20.190:FF:000011">
    <property type="entry name" value="Glycerophosphodiester phosphodiesterase GDPDL3"/>
    <property type="match status" value="1"/>
</dbReference>
<feature type="domain" description="GP-PDE" evidence="7">
    <location>
        <begin position="146"/>
        <end position="445"/>
    </location>
</feature>
<gene>
    <name evidence="8" type="ORF">TIFTF001_053480</name>
</gene>
<dbReference type="GO" id="GO:0006071">
    <property type="term" value="P:glycerol metabolic process"/>
    <property type="evidence" value="ECO:0007669"/>
    <property type="project" value="UniProtKB-KW"/>
</dbReference>
<dbReference type="EC" id="3.1.4.46" evidence="1"/>
<name>A0AA88EL54_FICCA</name>
<accession>A0AA88EL54</accession>
<dbReference type="SUPFAM" id="SSF51695">
    <property type="entry name" value="PLC-like phosphodiesterases"/>
    <property type="match status" value="2"/>
</dbReference>
<proteinExistence type="predicted"/>
<evidence type="ECO:0000256" key="3">
    <source>
        <dbReference type="ARBA" id="ARBA00022798"/>
    </source>
</evidence>
<keyword evidence="2" id="KW-0732">Signal</keyword>
<evidence type="ECO:0000313" key="8">
    <source>
        <dbReference type="EMBL" id="GMN71939.1"/>
    </source>
</evidence>
<dbReference type="Pfam" id="PF03009">
    <property type="entry name" value="GDPD"/>
    <property type="match status" value="1"/>
</dbReference>